<protein>
    <submittedName>
        <fullName evidence="2">Uncharacterized protein</fullName>
    </submittedName>
</protein>
<evidence type="ECO:0000256" key="1">
    <source>
        <dbReference type="SAM" id="Phobius"/>
    </source>
</evidence>
<dbReference type="GeneID" id="64590062"/>
<feature type="non-terminal residue" evidence="2">
    <location>
        <position position="1"/>
    </location>
</feature>
<dbReference type="AlphaFoldDB" id="A0A9P7DGS2"/>
<proteinExistence type="predicted"/>
<accession>A0A9P7DGS2</accession>
<feature type="non-terminal residue" evidence="2">
    <location>
        <position position="95"/>
    </location>
</feature>
<comment type="caution">
    <text evidence="2">The sequence shown here is derived from an EMBL/GenBank/DDBJ whole genome shotgun (WGS) entry which is preliminary data.</text>
</comment>
<keyword evidence="3" id="KW-1185">Reference proteome</keyword>
<organism evidence="2 3">
    <name type="scientific">Suillus plorans</name>
    <dbReference type="NCBI Taxonomy" id="116603"/>
    <lineage>
        <taxon>Eukaryota</taxon>
        <taxon>Fungi</taxon>
        <taxon>Dikarya</taxon>
        <taxon>Basidiomycota</taxon>
        <taxon>Agaricomycotina</taxon>
        <taxon>Agaricomycetes</taxon>
        <taxon>Agaricomycetidae</taxon>
        <taxon>Boletales</taxon>
        <taxon>Suillineae</taxon>
        <taxon>Suillaceae</taxon>
        <taxon>Suillus</taxon>
    </lineage>
</organism>
<dbReference type="OrthoDB" id="2690740at2759"/>
<dbReference type="Proteomes" id="UP000719766">
    <property type="component" value="Unassembled WGS sequence"/>
</dbReference>
<dbReference type="EMBL" id="JABBWE010000039">
    <property type="protein sequence ID" value="KAG1792085.1"/>
    <property type="molecule type" value="Genomic_DNA"/>
</dbReference>
<keyword evidence="1" id="KW-1133">Transmembrane helix</keyword>
<keyword evidence="1" id="KW-0812">Transmembrane</keyword>
<gene>
    <name evidence="2" type="ORF">HD556DRAFT_1196954</name>
</gene>
<name>A0A9P7DGS2_9AGAM</name>
<keyword evidence="1" id="KW-0472">Membrane</keyword>
<feature type="transmembrane region" description="Helical" evidence="1">
    <location>
        <begin position="6"/>
        <end position="27"/>
    </location>
</feature>
<sequence>GSIYSLVLIAGLGLRVAVVSMVGTVHLNPANMLHLPPQNSPQRNLIMEYIAPTITHMHLMHPITLDTMFSPALIARFTVSKSVDCTDLSVSDCFL</sequence>
<evidence type="ECO:0000313" key="2">
    <source>
        <dbReference type="EMBL" id="KAG1792085.1"/>
    </source>
</evidence>
<dbReference type="RefSeq" id="XP_041158784.1">
    <property type="nucleotide sequence ID" value="XM_041296298.1"/>
</dbReference>
<reference evidence="2" key="1">
    <citation type="journal article" date="2020" name="New Phytol.">
        <title>Comparative genomics reveals dynamic genome evolution in host specialist ectomycorrhizal fungi.</title>
        <authorList>
            <person name="Lofgren L.A."/>
            <person name="Nguyen N.H."/>
            <person name="Vilgalys R."/>
            <person name="Ruytinx J."/>
            <person name="Liao H.L."/>
            <person name="Branco S."/>
            <person name="Kuo A."/>
            <person name="LaButti K."/>
            <person name="Lipzen A."/>
            <person name="Andreopoulos W."/>
            <person name="Pangilinan J."/>
            <person name="Riley R."/>
            <person name="Hundley H."/>
            <person name="Na H."/>
            <person name="Barry K."/>
            <person name="Grigoriev I.V."/>
            <person name="Stajich J.E."/>
            <person name="Kennedy P.G."/>
        </authorList>
    </citation>
    <scope>NUCLEOTIDE SEQUENCE</scope>
    <source>
        <strain evidence="2">S12</strain>
    </source>
</reference>
<evidence type="ECO:0000313" key="3">
    <source>
        <dbReference type="Proteomes" id="UP000719766"/>
    </source>
</evidence>